<dbReference type="AlphaFoldDB" id="Q1IQE2"/>
<dbReference type="eggNOG" id="ENOG5030MUR">
    <property type="taxonomic scope" value="Bacteria"/>
</dbReference>
<dbReference type="Proteomes" id="UP000002432">
    <property type="component" value="Chromosome"/>
</dbReference>
<dbReference type="EMBL" id="CP000360">
    <property type="protein sequence ID" value="ABF40908.1"/>
    <property type="molecule type" value="Genomic_DNA"/>
</dbReference>
<organism evidence="1 2">
    <name type="scientific">Koribacter versatilis (strain Ellin345)</name>
    <dbReference type="NCBI Taxonomy" id="204669"/>
    <lineage>
        <taxon>Bacteria</taxon>
        <taxon>Pseudomonadati</taxon>
        <taxon>Acidobacteriota</taxon>
        <taxon>Terriglobia</taxon>
        <taxon>Terriglobales</taxon>
        <taxon>Candidatus Korobacteraceae</taxon>
        <taxon>Candidatus Korobacter</taxon>
    </lineage>
</organism>
<accession>Q1IQE2</accession>
<protein>
    <recommendedName>
        <fullName evidence="3">DUF2007 domain-containing protein</fullName>
    </recommendedName>
</protein>
<dbReference type="KEGG" id="aba:Acid345_1907"/>
<dbReference type="EnsemblBacteria" id="ABF40908">
    <property type="protein sequence ID" value="ABF40908"/>
    <property type="gene ID" value="Acid345_1907"/>
</dbReference>
<proteinExistence type="predicted"/>
<evidence type="ECO:0008006" key="3">
    <source>
        <dbReference type="Google" id="ProtNLM"/>
    </source>
</evidence>
<dbReference type="STRING" id="204669.Acid345_1907"/>
<evidence type="ECO:0000313" key="2">
    <source>
        <dbReference type="Proteomes" id="UP000002432"/>
    </source>
</evidence>
<reference evidence="1 2" key="1">
    <citation type="journal article" date="2009" name="Appl. Environ. Microbiol.">
        <title>Three genomes from the phylum Acidobacteria provide insight into the lifestyles of these microorganisms in soils.</title>
        <authorList>
            <person name="Ward N.L."/>
            <person name="Challacombe J.F."/>
            <person name="Janssen P.H."/>
            <person name="Henrissat B."/>
            <person name="Coutinho P.M."/>
            <person name="Wu M."/>
            <person name="Xie G."/>
            <person name="Haft D.H."/>
            <person name="Sait M."/>
            <person name="Badger J."/>
            <person name="Barabote R.D."/>
            <person name="Bradley B."/>
            <person name="Brettin T.S."/>
            <person name="Brinkac L.M."/>
            <person name="Bruce D."/>
            <person name="Creasy T."/>
            <person name="Daugherty S.C."/>
            <person name="Davidsen T.M."/>
            <person name="DeBoy R.T."/>
            <person name="Detter J.C."/>
            <person name="Dodson R.J."/>
            <person name="Durkin A.S."/>
            <person name="Ganapathy A."/>
            <person name="Gwinn-Giglio M."/>
            <person name="Han C.S."/>
            <person name="Khouri H."/>
            <person name="Kiss H."/>
            <person name="Kothari S.P."/>
            <person name="Madupu R."/>
            <person name="Nelson K.E."/>
            <person name="Nelson W.C."/>
            <person name="Paulsen I."/>
            <person name="Penn K."/>
            <person name="Ren Q."/>
            <person name="Rosovitz M.J."/>
            <person name="Selengut J.D."/>
            <person name="Shrivastava S."/>
            <person name="Sullivan S.A."/>
            <person name="Tapia R."/>
            <person name="Thompson L.S."/>
            <person name="Watkins K.L."/>
            <person name="Yang Q."/>
            <person name="Yu C."/>
            <person name="Zafar N."/>
            <person name="Zhou L."/>
            <person name="Kuske C.R."/>
        </authorList>
    </citation>
    <scope>NUCLEOTIDE SEQUENCE [LARGE SCALE GENOMIC DNA]</scope>
    <source>
        <strain evidence="1 2">Ellin345</strain>
    </source>
</reference>
<sequence>MISRIGRSTRRCFLVSLRTTRNSPLRSPPRSSKMNFKMSDLIDRYRGMSDGELDLLAQDIHELTAGAQQALQSELARRGINVPDISHGQWESERPVVVASFLNLHEALLAKGQLDSAGLATSLVDDNMVRIDWFISNLLGGVKLAVPPADADIAREILAQPIPEDFDVEGVGMYEQPRCPQCDSLDISYESLDKPIAYGSTMLLGVPVPLGANRWRCSSCGHTWKGATQKGPRE</sequence>
<keyword evidence="2" id="KW-1185">Reference proteome</keyword>
<gene>
    <name evidence="1" type="ordered locus">Acid345_1907</name>
</gene>
<evidence type="ECO:0000313" key="1">
    <source>
        <dbReference type="EMBL" id="ABF40908.1"/>
    </source>
</evidence>
<name>Q1IQE2_KORVE</name>
<dbReference type="HOGENOM" id="CLU_1377536_0_0_0"/>